<protein>
    <submittedName>
        <fullName evidence="5">Type VI secretion protein IcmF</fullName>
    </submittedName>
</protein>
<evidence type="ECO:0000256" key="1">
    <source>
        <dbReference type="SAM" id="Phobius"/>
    </source>
</evidence>
<feature type="domain" description="Type VI secretion system component TssM1 helical" evidence="4">
    <location>
        <begin position="858"/>
        <end position="958"/>
    </location>
</feature>
<dbReference type="AlphaFoldDB" id="A0A2I1XDF3"/>
<feature type="domain" description="Type VI secretion system IcmF C-terminal" evidence="2">
    <location>
        <begin position="963"/>
        <end position="1068"/>
    </location>
</feature>
<feature type="transmembrane region" description="Helical" evidence="1">
    <location>
        <begin position="7"/>
        <end position="25"/>
    </location>
</feature>
<dbReference type="InterPro" id="IPR053156">
    <property type="entry name" value="T6SS_TssM-like"/>
</dbReference>
<feature type="transmembrane region" description="Helical" evidence="1">
    <location>
        <begin position="37"/>
        <end position="57"/>
    </location>
</feature>
<proteinExistence type="predicted"/>
<dbReference type="Pfam" id="PF06761">
    <property type="entry name" value="IcmF-related"/>
    <property type="match status" value="1"/>
</dbReference>
<keyword evidence="1" id="KW-0472">Membrane</keyword>
<evidence type="ECO:0000259" key="2">
    <source>
        <dbReference type="Pfam" id="PF06744"/>
    </source>
</evidence>
<keyword evidence="1" id="KW-1133">Transmembrane helix</keyword>
<keyword evidence="1" id="KW-0812">Transmembrane</keyword>
<dbReference type="Pfam" id="PF21070">
    <property type="entry name" value="IcmF_helical"/>
    <property type="match status" value="1"/>
</dbReference>
<evidence type="ECO:0000313" key="5">
    <source>
        <dbReference type="EMBL" id="PLA40613.1"/>
    </source>
</evidence>
<gene>
    <name evidence="5" type="ORF">CYK00_03270</name>
</gene>
<dbReference type="InterPro" id="IPR048677">
    <property type="entry name" value="TssM1_hel"/>
</dbReference>
<dbReference type="InterPro" id="IPR009612">
    <property type="entry name" value="IcmF-rel"/>
</dbReference>
<dbReference type="EMBL" id="PKJO01000003">
    <property type="protein sequence ID" value="PLA40613.1"/>
    <property type="molecule type" value="Genomic_DNA"/>
</dbReference>
<evidence type="ECO:0000313" key="6">
    <source>
        <dbReference type="Proteomes" id="UP000234767"/>
    </source>
</evidence>
<organism evidence="5 6">
    <name type="scientific">Neisseria sicca</name>
    <dbReference type="NCBI Taxonomy" id="490"/>
    <lineage>
        <taxon>Bacteria</taxon>
        <taxon>Pseudomonadati</taxon>
        <taxon>Pseudomonadota</taxon>
        <taxon>Betaproteobacteria</taxon>
        <taxon>Neisseriales</taxon>
        <taxon>Neisseriaceae</taxon>
        <taxon>Neisseria</taxon>
    </lineage>
</organism>
<reference evidence="5 6" key="1">
    <citation type="submission" date="2017-12" db="EMBL/GenBank/DDBJ databases">
        <title>Phylogenetic diversity of female urinary microbiome.</title>
        <authorList>
            <person name="Thomas-White K."/>
            <person name="Wolfe A.J."/>
        </authorList>
    </citation>
    <scope>NUCLEOTIDE SEQUENCE [LARGE SCALE GENOMIC DNA]</scope>
    <source>
        <strain evidence="5 6">UMB0321</strain>
    </source>
</reference>
<dbReference type="Proteomes" id="UP000234767">
    <property type="component" value="Unassembled WGS sequence"/>
</dbReference>
<name>A0A2I1XDF3_NEISI</name>
<dbReference type="InterPro" id="IPR010623">
    <property type="entry name" value="IcmF_C"/>
</dbReference>
<dbReference type="Pfam" id="PF06744">
    <property type="entry name" value="IcmF_C"/>
    <property type="match status" value="1"/>
</dbReference>
<dbReference type="RefSeq" id="WP_101809947.1">
    <property type="nucleotide sequence ID" value="NZ_PKJO01000003.1"/>
</dbReference>
<evidence type="ECO:0000259" key="4">
    <source>
        <dbReference type="Pfam" id="PF21070"/>
    </source>
</evidence>
<sequence>MKPIFTGIVVIILSIVSAVLLYFLGHKFGIDTSAAKAVVWACITVVTSLIFFIPLLTRMLWSGVSDRHSNLKHLNPEDLSGDSAESTHLIGVSERWEQLRHIHLLTKQYKKHRKPWIFVVTQDTALLEASLPDIRRQLWVETAPAIWIDAQAMEPAGGWQYLRGVGKRPAEGIVSLQAKSSIHENAAQLTELMKKLGWKLPINQVYLTNETDEMPSAISHALKYGSTVSATELAKELDQFANQLAALGTQLIEEDLRQTPIAKLSATLPSQSQALADHIAAEKRSLGKLDTVAGVSFIQTNNPEQSGDLIYRAFNDLSVLGSGKKLHLSKTEKTYLAMSAVALLVGSVFAVGAHSSYQDIGRLNADLESIQKAKSRSEKVAALVKLQQSITEMESGRDFLQYTAKFLGYEHRKELLAAAYRKYGILVKDVVSRPATVFFANKLDGLTMLEGQIPDDFELQDSSYQDLKAYLMMTSHVEKTKDKKDAEFLTKKLVEMLSAQNVSTKDAQNLAQFFVPRMATHSGWLETEQPELVSRSRQILVDWINRDQGSEQLYKRIVQGTDAKLKTITLAELLNKDLKGIWNVGKPLPRVYTIEGWEKYIKPALEQAANDSKSNDWVLGGNLHQASVMEAAINSLKERYFKEYAAAWYDMMNSITWQPRATNLDSVNQLHVYADPKRSPLVALFHAIKESSQLDSKKIDVNPAVTDAAKRAAARQLSARSRRVADTVLNSQAEHINALEGKVNDYLAGPLEAEFETLLQLIDAQINPKSDLSLQRYLERVTTIKQRLIQMASSSDTGGVARSAVQGVLNGGDNEFLEGMQYARLIEAGVGDRLLPFARNVFVLPFNSVWDSIAGVAQKDINNLWASNFVNPMQSELGGRYPFAKSETEVSIPVLAKYLDINKGALNQFVTTQLAGVLTKQGNQWIVAPGSELKVNPGLLQQLNKLSAISEDFFVNGEGGYSFELKPTSTQGIVQFDLVIDGQSLNYFNQQTEWKPFKWPGDVSNAGLRISWETEAEGIRKTQEISGRFGFIRMLEKSRVTPIDGSTYLVEFPLEKDKLMRFYMRTNSGKGPLGLLDLKNIHLPNKIFEVK</sequence>
<evidence type="ECO:0000259" key="3">
    <source>
        <dbReference type="Pfam" id="PF06761"/>
    </source>
</evidence>
<accession>A0A2I1XDF3</accession>
<feature type="domain" description="IcmF-related" evidence="3">
    <location>
        <begin position="413"/>
        <end position="690"/>
    </location>
</feature>
<comment type="caution">
    <text evidence="5">The sequence shown here is derived from an EMBL/GenBank/DDBJ whole genome shotgun (WGS) entry which is preliminary data.</text>
</comment>
<dbReference type="PANTHER" id="PTHR36153">
    <property type="entry name" value="INNER MEMBRANE PROTEIN-RELATED"/>
    <property type="match status" value="1"/>
</dbReference>
<dbReference type="PANTHER" id="PTHR36153:SF1">
    <property type="entry name" value="TYPE VI SECRETION SYSTEM COMPONENT TSSM1"/>
    <property type="match status" value="1"/>
</dbReference>